<evidence type="ECO:0000256" key="4">
    <source>
        <dbReference type="ARBA" id="ARBA00022989"/>
    </source>
</evidence>
<feature type="transmembrane region" description="Helical" evidence="6">
    <location>
        <begin position="248"/>
        <end position="266"/>
    </location>
</feature>
<dbReference type="PANTHER" id="PTHR30250:SF11">
    <property type="entry name" value="O-ANTIGEN TRANSPORTER-RELATED"/>
    <property type="match status" value="1"/>
</dbReference>
<feature type="transmembrane region" description="Helical" evidence="6">
    <location>
        <begin position="98"/>
        <end position="118"/>
    </location>
</feature>
<dbReference type="GO" id="GO:0005886">
    <property type="term" value="C:plasma membrane"/>
    <property type="evidence" value="ECO:0007669"/>
    <property type="project" value="UniProtKB-SubCell"/>
</dbReference>
<dbReference type="InterPro" id="IPR050833">
    <property type="entry name" value="Poly_Biosynth_Transport"/>
</dbReference>
<sequence length="425" mass="46769">MSLAGSGFLAFLTQVLLGQSLTVEEFGLLSMAMSIVVIMSGVIGFGMPSVWLLIFGQEGLGGFPWIRRSFKFLALWGPLVLMIAWVILLGVYDDPRLLETIGWLQVMVVMQVLVELLIAKLQVEARYGVLSIWQILPHLGRLIVAVEIYLSTAPTLEIVVKGYGIVSAFLIVASGVGLLSLTPTRMRLSGYTSEKDPAQKLSRDDPSFKALLNLAWPYAGSAALAMLYGRADIVLLAALVSPSAAGQFAMAATFLLVVFLIPQAIYQKFLSPKIHRWYYGDWPKFLSVYRLGCAVMTMLGVGCTVTMYLWGASLVSVFFGDKYGQSGHILSLLSACIVLRFVSSSVESALMSREFGKYRLYCQVMSTCIGVSSAYVLIVHYGITGAIWSRIITECSLLVGYVYVSSRYVLGEHIWPSWSLKLHQE</sequence>
<dbReference type="Proteomes" id="UP000199032">
    <property type="component" value="Unassembled WGS sequence"/>
</dbReference>
<gene>
    <name evidence="7" type="ORF">COMA1_40141</name>
</gene>
<feature type="transmembrane region" description="Helical" evidence="6">
    <location>
        <begin position="287"/>
        <end position="309"/>
    </location>
</feature>
<evidence type="ECO:0000256" key="3">
    <source>
        <dbReference type="ARBA" id="ARBA00022692"/>
    </source>
</evidence>
<evidence type="ECO:0000256" key="6">
    <source>
        <dbReference type="SAM" id="Phobius"/>
    </source>
</evidence>
<keyword evidence="4 6" id="KW-1133">Transmembrane helix</keyword>
<accession>A0A0S4LM56</accession>
<evidence type="ECO:0000256" key="2">
    <source>
        <dbReference type="ARBA" id="ARBA00022475"/>
    </source>
</evidence>
<feature type="transmembrane region" description="Helical" evidence="6">
    <location>
        <begin position="329"/>
        <end position="346"/>
    </location>
</feature>
<feature type="transmembrane region" description="Helical" evidence="6">
    <location>
        <begin position="28"/>
        <end position="53"/>
    </location>
</feature>
<proteinExistence type="predicted"/>
<evidence type="ECO:0000313" key="7">
    <source>
        <dbReference type="EMBL" id="CUS37608.1"/>
    </source>
</evidence>
<dbReference type="AlphaFoldDB" id="A0A0S4LM56"/>
<keyword evidence="3 6" id="KW-0812">Transmembrane</keyword>
<feature type="transmembrane region" description="Helical" evidence="6">
    <location>
        <begin position="358"/>
        <end position="381"/>
    </location>
</feature>
<dbReference type="STRING" id="1742972.COMA1_40141"/>
<reference evidence="7 8" key="1">
    <citation type="submission" date="2015-10" db="EMBL/GenBank/DDBJ databases">
        <authorList>
            <person name="Gilbert D.G."/>
        </authorList>
    </citation>
    <scope>NUCLEOTIDE SEQUENCE [LARGE SCALE GENOMIC DNA]</scope>
    <source>
        <strain evidence="7">COMA1</strain>
    </source>
</reference>
<keyword evidence="8" id="KW-1185">Reference proteome</keyword>
<dbReference type="Pfam" id="PF13440">
    <property type="entry name" value="Polysacc_synt_3"/>
    <property type="match status" value="1"/>
</dbReference>
<protein>
    <submittedName>
        <fullName evidence="7">Putative Polysaccharide biosynthesis protein</fullName>
    </submittedName>
</protein>
<keyword evidence="5 6" id="KW-0472">Membrane</keyword>
<feature type="transmembrane region" description="Helical" evidence="6">
    <location>
        <begin position="130"/>
        <end position="150"/>
    </location>
</feature>
<keyword evidence="2" id="KW-1003">Cell membrane</keyword>
<evidence type="ECO:0000256" key="1">
    <source>
        <dbReference type="ARBA" id="ARBA00004651"/>
    </source>
</evidence>
<evidence type="ECO:0000256" key="5">
    <source>
        <dbReference type="ARBA" id="ARBA00023136"/>
    </source>
</evidence>
<comment type="subcellular location">
    <subcellularLocation>
        <location evidence="1">Cell membrane</location>
        <topology evidence="1">Multi-pass membrane protein</topology>
    </subcellularLocation>
</comment>
<dbReference type="PANTHER" id="PTHR30250">
    <property type="entry name" value="PST FAMILY PREDICTED COLANIC ACID TRANSPORTER"/>
    <property type="match status" value="1"/>
</dbReference>
<dbReference type="EMBL" id="CZQA01000010">
    <property type="protein sequence ID" value="CUS37608.1"/>
    <property type="molecule type" value="Genomic_DNA"/>
</dbReference>
<name>A0A0S4LM56_9BACT</name>
<feature type="transmembrane region" description="Helical" evidence="6">
    <location>
        <begin position="73"/>
        <end position="92"/>
    </location>
</feature>
<evidence type="ECO:0000313" key="8">
    <source>
        <dbReference type="Proteomes" id="UP000199032"/>
    </source>
</evidence>
<feature type="transmembrane region" description="Helical" evidence="6">
    <location>
        <begin position="162"/>
        <end position="181"/>
    </location>
</feature>
<organism evidence="7 8">
    <name type="scientific">Candidatus Nitrospira nitrosa</name>
    <dbReference type="NCBI Taxonomy" id="1742972"/>
    <lineage>
        <taxon>Bacteria</taxon>
        <taxon>Pseudomonadati</taxon>
        <taxon>Nitrospirota</taxon>
        <taxon>Nitrospiria</taxon>
        <taxon>Nitrospirales</taxon>
        <taxon>Nitrospiraceae</taxon>
        <taxon>Nitrospira</taxon>
    </lineage>
</organism>
<feature type="transmembrane region" description="Helical" evidence="6">
    <location>
        <begin position="210"/>
        <end position="228"/>
    </location>
</feature>